<feature type="domain" description="HipA-like C-terminal" evidence="4">
    <location>
        <begin position="135"/>
        <end position="348"/>
    </location>
</feature>
<evidence type="ECO:0000259" key="4">
    <source>
        <dbReference type="Pfam" id="PF07804"/>
    </source>
</evidence>
<dbReference type="PANTHER" id="PTHR37419:SF1">
    <property type="entry name" value="SERINE_THREONINE-PROTEIN KINASE TOXIN HIPA"/>
    <property type="match status" value="1"/>
</dbReference>
<keyword evidence="7" id="KW-1185">Reference proteome</keyword>
<comment type="similarity">
    <text evidence="1">Belongs to the HipA Ser/Thr kinase family.</text>
</comment>
<dbReference type="AlphaFoldDB" id="A0A7G5FC36"/>
<dbReference type="Pfam" id="PF13657">
    <property type="entry name" value="Couple_hipA"/>
    <property type="match status" value="1"/>
</dbReference>
<dbReference type="GO" id="GO:0004674">
    <property type="term" value="F:protein serine/threonine kinase activity"/>
    <property type="evidence" value="ECO:0007669"/>
    <property type="project" value="TreeGrafter"/>
</dbReference>
<dbReference type="GO" id="GO:0005829">
    <property type="term" value="C:cytosol"/>
    <property type="evidence" value="ECO:0007669"/>
    <property type="project" value="TreeGrafter"/>
</dbReference>
<dbReference type="EMBL" id="CP059833">
    <property type="protein sequence ID" value="QMV84177.1"/>
    <property type="molecule type" value="Genomic_DNA"/>
</dbReference>
<dbReference type="Pfam" id="PF07804">
    <property type="entry name" value="HipA_C"/>
    <property type="match status" value="1"/>
</dbReference>
<dbReference type="NCBIfam" id="TIGR03071">
    <property type="entry name" value="couple_hipA"/>
    <property type="match status" value="1"/>
</dbReference>
<dbReference type="RefSeq" id="WP_182384987.1">
    <property type="nucleotide sequence ID" value="NZ_CP059833.1"/>
</dbReference>
<keyword evidence="3" id="KW-0418">Kinase</keyword>
<evidence type="ECO:0000313" key="7">
    <source>
        <dbReference type="Proteomes" id="UP000515570"/>
    </source>
</evidence>
<accession>A0A7G5FC36</accession>
<organism evidence="6 7">
    <name type="scientific">Corynebacterium hindlerae</name>
    <dbReference type="NCBI Taxonomy" id="699041"/>
    <lineage>
        <taxon>Bacteria</taxon>
        <taxon>Bacillati</taxon>
        <taxon>Actinomycetota</taxon>
        <taxon>Actinomycetes</taxon>
        <taxon>Mycobacteriales</taxon>
        <taxon>Corynebacteriaceae</taxon>
        <taxon>Corynebacterium</taxon>
    </lineage>
</organism>
<feature type="domain" description="HipA N-terminal subdomain 1" evidence="5">
    <location>
        <begin position="5"/>
        <end position="97"/>
    </location>
</feature>
<evidence type="ECO:0000256" key="3">
    <source>
        <dbReference type="ARBA" id="ARBA00022777"/>
    </source>
</evidence>
<proteinExistence type="inferred from homology"/>
<keyword evidence="2" id="KW-0808">Transferase</keyword>
<dbReference type="InterPro" id="IPR012893">
    <property type="entry name" value="HipA-like_C"/>
</dbReference>
<name>A0A7G5FC36_9CORY</name>
<gene>
    <name evidence="6" type="ORF">HW450_07250</name>
</gene>
<dbReference type="PANTHER" id="PTHR37419">
    <property type="entry name" value="SERINE/THREONINE-PROTEIN KINASE TOXIN HIPA"/>
    <property type="match status" value="1"/>
</dbReference>
<dbReference type="Proteomes" id="UP000515570">
    <property type="component" value="Chromosome"/>
</dbReference>
<sequence length="379" mass="41518">MIAGVWIGEQQVAELERTREYVEFRYLPETTIPVATTLPMKQSPVRTQPGALPPFFAGLLPEGRRLSALKRSVKTSADDDLGLLLAVGGNTVGRVVVLPEGERPKKPEASIDLDAPDLDFENVLADAGVPDPNAIAGVQEKASARTIAFPMGEEAIVKISPPEHPWLVENEYACIQAFRGMKGQKNKIVDAKVIRDQHGRSGLVIKRFDGQFPHKHAVEDAGQLLNIYPADKYNVSFEEVTEAVLGVVSSPILAAQGLATQLAFSWLSGNGDLHAKNVSVINKGQGFELSPVYDIPSTAPYGDTSMALSVAGNRNGLSRKRFLKYCEDYGLSEKKANSIADEAVKATDNLARALIDACPWDSRRQRDLVRILRSRRRHW</sequence>
<evidence type="ECO:0000259" key="5">
    <source>
        <dbReference type="Pfam" id="PF13657"/>
    </source>
</evidence>
<evidence type="ECO:0000313" key="6">
    <source>
        <dbReference type="EMBL" id="QMV84177.1"/>
    </source>
</evidence>
<protein>
    <submittedName>
        <fullName evidence="6">Type II toxin-antitoxin system HipA family toxin</fullName>
    </submittedName>
</protein>
<dbReference type="InterPro" id="IPR052028">
    <property type="entry name" value="HipA_Ser/Thr_kinase"/>
</dbReference>
<evidence type="ECO:0000256" key="2">
    <source>
        <dbReference type="ARBA" id="ARBA00022679"/>
    </source>
</evidence>
<reference evidence="6 7" key="1">
    <citation type="submission" date="2020-07" db="EMBL/GenBank/DDBJ databases">
        <title>non toxigenic Corynebacterium sp. nov from a clinical source.</title>
        <authorList>
            <person name="Bernier A.-M."/>
            <person name="Bernard K."/>
        </authorList>
    </citation>
    <scope>NUCLEOTIDE SEQUENCE [LARGE SCALE GENOMIC DNA]</scope>
    <source>
        <strain evidence="7">NML 93-0612</strain>
    </source>
</reference>
<dbReference type="InterPro" id="IPR017508">
    <property type="entry name" value="HipA_N1"/>
</dbReference>
<evidence type="ECO:0000256" key="1">
    <source>
        <dbReference type="ARBA" id="ARBA00010164"/>
    </source>
</evidence>